<dbReference type="InterPro" id="IPR032675">
    <property type="entry name" value="LRR_dom_sf"/>
</dbReference>
<sequence>MASFVLTLEQLPDDVLVLAMQLLSVEDILACRLVCKRLCGLALHPDVWLHRSLKDDEPRADAVLHLAPCLEKLTVTGRVPTLAVTTTRCAVASLELKKNSYREFRNAAEYAFAVRNQEFLGRLKKLELDIYGEANADVLYRTVASCSGLDSLTVVFGPQTTHPVVHGPPSSSLTIFRCGVSANSTSFVNTILAGHAATLEKVEINNARIEQFDVGETTTADLLAAMPRLRSLLCDSTFCGFEEVAACKTLRDVTIELWICSGDFGSVAKFLRRAKQLQRVRLENGTGVSIGEHGAALVDALVSSGWSHVERLALYELEDAQPLLRALPSLPALRHLDLVNADTEDEDERGLFYEFEAFEDARPFLYALPPLPTLRHLDGVDVLLKSITPVTAPALRLLEIEVVSVKCPHAWIHRAAVKAALMANPLLHIQLWCYPTRRPAPQECEVCERDCHQGVKWHEVKKIGLYSHDPEECPSPEDLTPTNDDNNWRRSLFERPNVACTWIHM</sequence>
<dbReference type="Pfam" id="PF12937">
    <property type="entry name" value="F-box-like"/>
    <property type="match status" value="1"/>
</dbReference>
<dbReference type="Gene3D" id="3.80.10.10">
    <property type="entry name" value="Ribonuclease Inhibitor"/>
    <property type="match status" value="1"/>
</dbReference>
<evidence type="ECO:0000259" key="1">
    <source>
        <dbReference type="PROSITE" id="PS50181"/>
    </source>
</evidence>
<reference evidence="3" key="1">
    <citation type="submission" date="2025-08" db="UniProtKB">
        <authorList>
            <consortium name="RefSeq"/>
        </authorList>
    </citation>
    <scope>IDENTIFICATION</scope>
    <source>
        <tissue evidence="3">Whole organism</tissue>
    </source>
</reference>
<keyword evidence="2" id="KW-1185">Reference proteome</keyword>
<dbReference type="GeneID" id="113203764"/>
<dbReference type="RefSeq" id="XP_026274399.2">
    <property type="nucleotide sequence ID" value="XM_026418614.2"/>
</dbReference>
<proteinExistence type="predicted"/>
<dbReference type="SMART" id="SM00256">
    <property type="entry name" value="FBOX"/>
    <property type="match status" value="1"/>
</dbReference>
<dbReference type="Gene3D" id="1.20.1280.50">
    <property type="match status" value="1"/>
</dbReference>
<gene>
    <name evidence="3" type="primary">LOC113203764</name>
</gene>
<evidence type="ECO:0000313" key="2">
    <source>
        <dbReference type="Proteomes" id="UP000504606"/>
    </source>
</evidence>
<dbReference type="KEGG" id="foc:113203764"/>
<dbReference type="SUPFAM" id="SSF81383">
    <property type="entry name" value="F-box domain"/>
    <property type="match status" value="1"/>
</dbReference>
<feature type="domain" description="F-box" evidence="1">
    <location>
        <begin position="5"/>
        <end position="51"/>
    </location>
</feature>
<protein>
    <submittedName>
        <fullName evidence="3">Uncharacterized protein LOC113203764</fullName>
    </submittedName>
</protein>
<dbReference type="InterPro" id="IPR036047">
    <property type="entry name" value="F-box-like_dom_sf"/>
</dbReference>
<evidence type="ECO:0000313" key="3">
    <source>
        <dbReference type="RefSeq" id="XP_026274399.2"/>
    </source>
</evidence>
<dbReference type="InterPro" id="IPR001810">
    <property type="entry name" value="F-box_dom"/>
</dbReference>
<organism evidence="2 3">
    <name type="scientific">Frankliniella occidentalis</name>
    <name type="common">Western flower thrips</name>
    <name type="synonym">Euthrips occidentalis</name>
    <dbReference type="NCBI Taxonomy" id="133901"/>
    <lineage>
        <taxon>Eukaryota</taxon>
        <taxon>Metazoa</taxon>
        <taxon>Ecdysozoa</taxon>
        <taxon>Arthropoda</taxon>
        <taxon>Hexapoda</taxon>
        <taxon>Insecta</taxon>
        <taxon>Pterygota</taxon>
        <taxon>Neoptera</taxon>
        <taxon>Paraneoptera</taxon>
        <taxon>Thysanoptera</taxon>
        <taxon>Terebrantia</taxon>
        <taxon>Thripoidea</taxon>
        <taxon>Thripidae</taxon>
        <taxon>Frankliniella</taxon>
    </lineage>
</organism>
<dbReference type="Proteomes" id="UP000504606">
    <property type="component" value="Unplaced"/>
</dbReference>
<accession>A0A6J1RZQ8</accession>
<name>A0A6J1RZQ8_FRAOC</name>
<dbReference type="PROSITE" id="PS50181">
    <property type="entry name" value="FBOX"/>
    <property type="match status" value="1"/>
</dbReference>
<dbReference type="OrthoDB" id="10257471at2759"/>
<dbReference type="SUPFAM" id="SSF52047">
    <property type="entry name" value="RNI-like"/>
    <property type="match status" value="1"/>
</dbReference>
<dbReference type="AlphaFoldDB" id="A0A6J1RZQ8"/>